<feature type="domain" description="Peptidase M14" evidence="2">
    <location>
        <begin position="38"/>
        <end position="337"/>
    </location>
</feature>
<dbReference type="EMBL" id="JAAIKD010000004">
    <property type="protein sequence ID" value="NEV94087.1"/>
    <property type="molecule type" value="Genomic_DNA"/>
</dbReference>
<dbReference type="Proteomes" id="UP000478505">
    <property type="component" value="Unassembled WGS sequence"/>
</dbReference>
<evidence type="ECO:0000313" key="4">
    <source>
        <dbReference type="Proteomes" id="UP000478505"/>
    </source>
</evidence>
<keyword evidence="1" id="KW-0732">Signal</keyword>
<keyword evidence="3" id="KW-0121">Carboxypeptidase</keyword>
<organism evidence="3 4">
    <name type="scientific">Psychroflexus aurantiacus</name>
    <dbReference type="NCBI Taxonomy" id="2709310"/>
    <lineage>
        <taxon>Bacteria</taxon>
        <taxon>Pseudomonadati</taxon>
        <taxon>Bacteroidota</taxon>
        <taxon>Flavobacteriia</taxon>
        <taxon>Flavobacteriales</taxon>
        <taxon>Flavobacteriaceae</taxon>
        <taxon>Psychroflexus</taxon>
    </lineage>
</organism>
<dbReference type="SUPFAM" id="SSF53187">
    <property type="entry name" value="Zn-dependent exopeptidases"/>
    <property type="match status" value="1"/>
</dbReference>
<keyword evidence="3" id="KW-0645">Protease</keyword>
<gene>
    <name evidence="3" type="ORF">G3567_08000</name>
</gene>
<reference evidence="3 4" key="1">
    <citation type="submission" date="2020-02" db="EMBL/GenBank/DDBJ databases">
        <title>Flavobacteriaceae Psychroflexus bacterium YR1-1, complete genome.</title>
        <authorList>
            <person name="Li Y."/>
            <person name="Wu S."/>
        </authorList>
    </citation>
    <scope>NUCLEOTIDE SEQUENCE [LARGE SCALE GENOMIC DNA]</scope>
    <source>
        <strain evidence="3 4">YR1-1</strain>
    </source>
</reference>
<protein>
    <submittedName>
        <fullName evidence="3">Zinc carboxypeptidase</fullName>
    </submittedName>
</protein>
<evidence type="ECO:0000313" key="3">
    <source>
        <dbReference type="EMBL" id="NEV94087.1"/>
    </source>
</evidence>
<dbReference type="RefSeq" id="WP_164004815.1">
    <property type="nucleotide sequence ID" value="NZ_JAAIKD010000004.1"/>
</dbReference>
<name>A0A6B3R4J9_9FLAO</name>
<dbReference type="GO" id="GO:0004181">
    <property type="term" value="F:metallocarboxypeptidase activity"/>
    <property type="evidence" value="ECO:0007669"/>
    <property type="project" value="InterPro"/>
</dbReference>
<keyword evidence="4" id="KW-1185">Reference proteome</keyword>
<dbReference type="CDD" id="cd06238">
    <property type="entry name" value="M14-like"/>
    <property type="match status" value="1"/>
</dbReference>
<evidence type="ECO:0000256" key="1">
    <source>
        <dbReference type="SAM" id="SignalP"/>
    </source>
</evidence>
<keyword evidence="3" id="KW-0378">Hydrolase</keyword>
<dbReference type="Pfam" id="PF00246">
    <property type="entry name" value="Peptidase_M14"/>
    <property type="match status" value="1"/>
</dbReference>
<dbReference type="GO" id="GO:0008270">
    <property type="term" value="F:zinc ion binding"/>
    <property type="evidence" value="ECO:0007669"/>
    <property type="project" value="InterPro"/>
</dbReference>
<feature type="chain" id="PRO_5025591111" evidence="1">
    <location>
        <begin position="20"/>
        <end position="824"/>
    </location>
</feature>
<dbReference type="Gene3D" id="3.40.50.880">
    <property type="match status" value="1"/>
</dbReference>
<evidence type="ECO:0000259" key="2">
    <source>
        <dbReference type="SMART" id="SM00631"/>
    </source>
</evidence>
<dbReference type="SMART" id="SM00631">
    <property type="entry name" value="Zn_pept"/>
    <property type="match status" value="1"/>
</dbReference>
<feature type="signal peptide" evidence="1">
    <location>
        <begin position="1"/>
        <end position="19"/>
    </location>
</feature>
<comment type="caution">
    <text evidence="3">The sequence shown here is derived from an EMBL/GenBank/DDBJ whole genome shotgun (WGS) entry which is preliminary data.</text>
</comment>
<dbReference type="AlphaFoldDB" id="A0A6B3R4J9"/>
<accession>A0A6B3R4J9</accession>
<dbReference type="CDD" id="cd01653">
    <property type="entry name" value="GATase1"/>
    <property type="match status" value="1"/>
</dbReference>
<sequence length="824" mass="93150">MKFSLTFIFIFCFFGFNHAQNAIQSPEEFLGYKIGTEFTRHHQVIDYFNHLAENSPNLTYSAYGKTNERRTLSYAVISSEENLSNIEEIRINNLKQTGIIEGESSPDIAIVWLSYNVHGNEASSTEAAMLTAYELVTNRRNVLENTVVIIDPCINPDGRDRYVNWYNQVKATPYSPYQDAVEHNEPWPGGRPNHYLYDLNRDWMWATQVETQQRLKLYNQWMPHVHVDFHEQGINSPYYFAPAAAPFHEVITEFQKEFQTEIGKNNAEAFDEKAWLYFTRESFDLFYPSYGDTYPTYNGAIGMTYEQAGHGRAGLGINTDEGYELTLVDRVQHHTLTGLSTVEISSEHAARLNSEFKTYFNQSPDFDYYVLAGDEQKLKVLRELFDKHDYLYDISMTKTLNGSQVYGNSKTSFDAKHAIVLPAGQPKAKMLKVLFEADPKLSTPLTYDITSWNLALAHGVDVYQVNGDIDTTAKSDVLPEQAIKGETVGYISEWNSMAHAKFLAKLLEHGIDVRATTKPFKIQNLSFERGSLVLTKTNNKQADFDSLVIGLASAFDIELKATTTGFSDSGTDFGSPDIQKVHPQRIAVLRGEGTSSLSYGSLWYFFEQELNYPIISISTDDFSRIDLNDYDVLVLPNGSYSSVLNGETFEGLSDWIKSGGKVIAIANALSTFEGKKGFGLEKVKTEKDSTITNLIPYAQREKERTKDNITGAIFEVEVDNTHPLAFGYGDTYASLKTSATAYQYLDNGYNVAYFDVSSERLSGFAGGKAAEKISNSLVFGEQRFGRGSLIYMVDDVMFRSFWENGKLFFVNALFMVNNRSQEFR</sequence>
<dbReference type="GO" id="GO:0006508">
    <property type="term" value="P:proteolysis"/>
    <property type="evidence" value="ECO:0007669"/>
    <property type="project" value="InterPro"/>
</dbReference>
<dbReference type="InterPro" id="IPR029062">
    <property type="entry name" value="Class_I_gatase-like"/>
</dbReference>
<dbReference type="InterPro" id="IPR000834">
    <property type="entry name" value="Peptidase_M14"/>
</dbReference>
<dbReference type="Gene3D" id="3.40.630.10">
    <property type="entry name" value="Zn peptidases"/>
    <property type="match status" value="1"/>
</dbReference>
<dbReference type="SUPFAM" id="SSF52317">
    <property type="entry name" value="Class I glutamine amidotransferase-like"/>
    <property type="match status" value="1"/>
</dbReference>
<proteinExistence type="predicted"/>